<dbReference type="SMART" id="SM00338">
    <property type="entry name" value="BRLZ"/>
    <property type="match status" value="1"/>
</dbReference>
<evidence type="ECO:0000313" key="9">
    <source>
        <dbReference type="Proteomes" id="UP000504607"/>
    </source>
</evidence>
<feature type="compositionally biased region" description="Low complexity" evidence="7">
    <location>
        <begin position="43"/>
        <end position="60"/>
    </location>
</feature>
<protein>
    <submittedName>
        <fullName evidence="10">BZIP transcription factor 27</fullName>
    </submittedName>
</protein>
<dbReference type="InterPro" id="IPR004827">
    <property type="entry name" value="bZIP"/>
</dbReference>
<evidence type="ECO:0000256" key="6">
    <source>
        <dbReference type="ARBA" id="ARBA00023242"/>
    </source>
</evidence>
<dbReference type="InterPro" id="IPR046347">
    <property type="entry name" value="bZIP_sf"/>
</dbReference>
<dbReference type="Gene3D" id="1.20.5.170">
    <property type="match status" value="1"/>
</dbReference>
<dbReference type="AlphaFoldDB" id="A0A6J0PPX5"/>
<evidence type="ECO:0000256" key="7">
    <source>
        <dbReference type="SAM" id="MobiDB-lite"/>
    </source>
</evidence>
<dbReference type="KEGG" id="egu:105055317"/>
<dbReference type="SUPFAM" id="SSF57959">
    <property type="entry name" value="Leucine zipper domain"/>
    <property type="match status" value="1"/>
</dbReference>
<evidence type="ECO:0000256" key="4">
    <source>
        <dbReference type="ARBA" id="ARBA00023125"/>
    </source>
</evidence>
<evidence type="ECO:0000259" key="8">
    <source>
        <dbReference type="PROSITE" id="PS50217"/>
    </source>
</evidence>
<dbReference type="GO" id="GO:0003677">
    <property type="term" value="F:DNA binding"/>
    <property type="evidence" value="ECO:0007669"/>
    <property type="project" value="UniProtKB-KW"/>
</dbReference>
<evidence type="ECO:0000256" key="3">
    <source>
        <dbReference type="ARBA" id="ARBA00023015"/>
    </source>
</evidence>
<dbReference type="OrthoDB" id="644067at2759"/>
<dbReference type="PROSITE" id="PS50217">
    <property type="entry name" value="BZIP"/>
    <property type="match status" value="1"/>
</dbReference>
<feature type="region of interest" description="Disordered" evidence="7">
    <location>
        <begin position="42"/>
        <end position="79"/>
    </location>
</feature>
<evidence type="ECO:0000256" key="5">
    <source>
        <dbReference type="ARBA" id="ARBA00023163"/>
    </source>
</evidence>
<gene>
    <name evidence="10" type="primary">LOC105055317</name>
</gene>
<dbReference type="InterPro" id="IPR043452">
    <property type="entry name" value="BZIP46-like"/>
</dbReference>
<reference evidence="10" key="1">
    <citation type="submission" date="2025-08" db="UniProtKB">
        <authorList>
            <consortium name="RefSeq"/>
        </authorList>
    </citation>
    <scope>IDENTIFICATION</scope>
</reference>
<dbReference type="PROSITE" id="PS00036">
    <property type="entry name" value="BZIP_BASIC"/>
    <property type="match status" value="1"/>
</dbReference>
<proteinExistence type="predicted"/>
<keyword evidence="4" id="KW-0238">DNA-binding</keyword>
<keyword evidence="5" id="KW-0804">Transcription</keyword>
<name>A0A6J0PPX5_ELAGV</name>
<keyword evidence="6" id="KW-0539">Nucleus</keyword>
<dbReference type="GO" id="GO:0009738">
    <property type="term" value="P:abscisic acid-activated signaling pathway"/>
    <property type="evidence" value="ECO:0007669"/>
    <property type="project" value="UniProtKB-KW"/>
</dbReference>
<feature type="domain" description="BZIP" evidence="8">
    <location>
        <begin position="110"/>
        <end position="157"/>
    </location>
</feature>
<dbReference type="PANTHER" id="PTHR22952:SF433">
    <property type="entry name" value="PROTEIN FD"/>
    <property type="match status" value="1"/>
</dbReference>
<keyword evidence="9" id="KW-1185">Reference proteome</keyword>
<dbReference type="InParanoid" id="A0A6J0PPX5"/>
<dbReference type="RefSeq" id="XP_019709678.1">
    <property type="nucleotide sequence ID" value="XM_019854119.2"/>
</dbReference>
<sequence>MEEVWKDISLSTLQQGMEANRTTTTSFGGIIVQDLLGQAFKEPSPASAPLDDLSLPPSSSNLVGYPNPNNPHTDTNGGASPAGLFACCTKKRASEQQMEASFGSGNGNAADQRKKRLIKNREAAARSRARKQAYTQELEEEVAHLLDENRKLQYEMSLAVEAPQPTKRTLQRASTAPF</sequence>
<keyword evidence="2" id="KW-0938">Abscisic acid signaling pathway</keyword>
<dbReference type="Pfam" id="PF00170">
    <property type="entry name" value="bZIP_1"/>
    <property type="match status" value="1"/>
</dbReference>
<evidence type="ECO:0000256" key="2">
    <source>
        <dbReference type="ARBA" id="ARBA00022682"/>
    </source>
</evidence>
<dbReference type="GO" id="GO:0005634">
    <property type="term" value="C:nucleus"/>
    <property type="evidence" value="ECO:0007669"/>
    <property type="project" value="UniProtKB-SubCell"/>
</dbReference>
<dbReference type="FunCoup" id="A0A6J0PPX5">
    <property type="interactions" value="7"/>
</dbReference>
<dbReference type="GeneID" id="105055317"/>
<dbReference type="GO" id="GO:0045893">
    <property type="term" value="P:positive regulation of DNA-templated transcription"/>
    <property type="evidence" value="ECO:0007669"/>
    <property type="project" value="InterPro"/>
</dbReference>
<evidence type="ECO:0000313" key="10">
    <source>
        <dbReference type="RefSeq" id="XP_019709678.1"/>
    </source>
</evidence>
<dbReference type="PANTHER" id="PTHR22952">
    <property type="entry name" value="CAMP-RESPONSE ELEMENT BINDING PROTEIN-RELATED"/>
    <property type="match status" value="1"/>
</dbReference>
<evidence type="ECO:0000256" key="1">
    <source>
        <dbReference type="ARBA" id="ARBA00004123"/>
    </source>
</evidence>
<accession>A0A6J0PPX5</accession>
<organism evidence="9 10">
    <name type="scientific">Elaeis guineensis var. tenera</name>
    <name type="common">Oil palm</name>
    <dbReference type="NCBI Taxonomy" id="51953"/>
    <lineage>
        <taxon>Eukaryota</taxon>
        <taxon>Viridiplantae</taxon>
        <taxon>Streptophyta</taxon>
        <taxon>Embryophyta</taxon>
        <taxon>Tracheophyta</taxon>
        <taxon>Spermatophyta</taxon>
        <taxon>Magnoliopsida</taxon>
        <taxon>Liliopsida</taxon>
        <taxon>Arecaceae</taxon>
        <taxon>Arecoideae</taxon>
        <taxon>Cocoseae</taxon>
        <taxon>Elaeidinae</taxon>
        <taxon>Elaeis</taxon>
    </lineage>
</organism>
<comment type="subcellular location">
    <subcellularLocation>
        <location evidence="1">Nucleus</location>
    </subcellularLocation>
</comment>
<keyword evidence="3" id="KW-0805">Transcription regulation</keyword>
<dbReference type="GO" id="GO:0003700">
    <property type="term" value="F:DNA-binding transcription factor activity"/>
    <property type="evidence" value="ECO:0007669"/>
    <property type="project" value="InterPro"/>
</dbReference>
<dbReference type="Proteomes" id="UP000504607">
    <property type="component" value="Chromosome 12"/>
</dbReference>